<gene>
    <name evidence="2" type="ORF">LR48_Vigan148s001600</name>
</gene>
<dbReference type="Gramene" id="KOM25652">
    <property type="protein sequence ID" value="KOM25652"/>
    <property type="gene ID" value="LR48_Vigan148s001600"/>
</dbReference>
<name>A0A0L9T4Z7_PHAAN</name>
<feature type="region of interest" description="Disordered" evidence="1">
    <location>
        <begin position="1"/>
        <end position="34"/>
    </location>
</feature>
<accession>A0A0L9T4Z7</accession>
<dbReference type="Proteomes" id="UP000053144">
    <property type="component" value="Unassembled WGS sequence"/>
</dbReference>
<evidence type="ECO:0000313" key="3">
    <source>
        <dbReference type="Proteomes" id="UP000053144"/>
    </source>
</evidence>
<dbReference type="AlphaFoldDB" id="A0A0L9T4Z7"/>
<sequence length="106" mass="11971">MTSSSGKRVKTMASKRKDKEPEQPHSSRFLSRKHVKHFKVVQDRRLLMETKVGMIPNFAPHLAEEQAQGDRAGAAEALAIEKDEDDADDDAFKDSEEEEDVDDNTD</sequence>
<feature type="region of interest" description="Disordered" evidence="1">
    <location>
        <begin position="65"/>
        <end position="106"/>
    </location>
</feature>
<proteinExistence type="predicted"/>
<feature type="compositionally biased region" description="Acidic residues" evidence="1">
    <location>
        <begin position="82"/>
        <end position="106"/>
    </location>
</feature>
<evidence type="ECO:0000313" key="2">
    <source>
        <dbReference type="EMBL" id="KOM25652.1"/>
    </source>
</evidence>
<reference evidence="3" key="1">
    <citation type="journal article" date="2015" name="Proc. Natl. Acad. Sci. U.S.A.">
        <title>Genome sequencing of adzuki bean (Vigna angularis) provides insight into high starch and low fat accumulation and domestication.</title>
        <authorList>
            <person name="Yang K."/>
            <person name="Tian Z."/>
            <person name="Chen C."/>
            <person name="Luo L."/>
            <person name="Zhao B."/>
            <person name="Wang Z."/>
            <person name="Yu L."/>
            <person name="Li Y."/>
            <person name="Sun Y."/>
            <person name="Li W."/>
            <person name="Chen Y."/>
            <person name="Li Y."/>
            <person name="Zhang Y."/>
            <person name="Ai D."/>
            <person name="Zhao J."/>
            <person name="Shang C."/>
            <person name="Ma Y."/>
            <person name="Wu B."/>
            <person name="Wang M."/>
            <person name="Gao L."/>
            <person name="Sun D."/>
            <person name="Zhang P."/>
            <person name="Guo F."/>
            <person name="Wang W."/>
            <person name="Li Y."/>
            <person name="Wang J."/>
            <person name="Varshney R.K."/>
            <person name="Wang J."/>
            <person name="Ling H.Q."/>
            <person name="Wan P."/>
        </authorList>
    </citation>
    <scope>NUCLEOTIDE SEQUENCE</scope>
    <source>
        <strain evidence="3">cv. Jingnong 6</strain>
    </source>
</reference>
<dbReference type="EMBL" id="KQ258277">
    <property type="protein sequence ID" value="KOM25652.1"/>
    <property type="molecule type" value="Genomic_DNA"/>
</dbReference>
<feature type="compositionally biased region" description="Basic and acidic residues" evidence="1">
    <location>
        <begin position="15"/>
        <end position="25"/>
    </location>
</feature>
<organism evidence="2 3">
    <name type="scientific">Phaseolus angularis</name>
    <name type="common">Azuki bean</name>
    <name type="synonym">Vigna angularis</name>
    <dbReference type="NCBI Taxonomy" id="3914"/>
    <lineage>
        <taxon>Eukaryota</taxon>
        <taxon>Viridiplantae</taxon>
        <taxon>Streptophyta</taxon>
        <taxon>Embryophyta</taxon>
        <taxon>Tracheophyta</taxon>
        <taxon>Spermatophyta</taxon>
        <taxon>Magnoliopsida</taxon>
        <taxon>eudicotyledons</taxon>
        <taxon>Gunneridae</taxon>
        <taxon>Pentapetalae</taxon>
        <taxon>rosids</taxon>
        <taxon>fabids</taxon>
        <taxon>Fabales</taxon>
        <taxon>Fabaceae</taxon>
        <taxon>Papilionoideae</taxon>
        <taxon>50 kb inversion clade</taxon>
        <taxon>NPAAA clade</taxon>
        <taxon>indigoferoid/millettioid clade</taxon>
        <taxon>Phaseoleae</taxon>
        <taxon>Vigna</taxon>
    </lineage>
</organism>
<protein>
    <submittedName>
        <fullName evidence="2">Uncharacterized protein</fullName>
    </submittedName>
</protein>
<evidence type="ECO:0000256" key="1">
    <source>
        <dbReference type="SAM" id="MobiDB-lite"/>
    </source>
</evidence>